<gene>
    <name evidence="6" type="ORF">H9851_00025</name>
</gene>
<dbReference type="Proteomes" id="UP000886847">
    <property type="component" value="Unassembled WGS sequence"/>
</dbReference>
<dbReference type="InterPro" id="IPR036390">
    <property type="entry name" value="WH_DNA-bd_sf"/>
</dbReference>
<evidence type="ECO:0000256" key="4">
    <source>
        <dbReference type="SAM" id="Coils"/>
    </source>
</evidence>
<dbReference type="PANTHER" id="PTHR42756">
    <property type="entry name" value="TRANSCRIPTIONAL REGULATOR, MARR"/>
    <property type="match status" value="1"/>
</dbReference>
<evidence type="ECO:0000313" key="7">
    <source>
        <dbReference type="Proteomes" id="UP000886847"/>
    </source>
</evidence>
<feature type="domain" description="HTH marR-type" evidence="5">
    <location>
        <begin position="1"/>
        <end position="140"/>
    </location>
</feature>
<keyword evidence="4" id="KW-0175">Coiled coil</keyword>
<evidence type="ECO:0000313" key="6">
    <source>
        <dbReference type="EMBL" id="HIX49660.1"/>
    </source>
</evidence>
<keyword evidence="3" id="KW-0804">Transcription</keyword>
<evidence type="ECO:0000256" key="2">
    <source>
        <dbReference type="ARBA" id="ARBA00023125"/>
    </source>
</evidence>
<evidence type="ECO:0000259" key="5">
    <source>
        <dbReference type="PROSITE" id="PS50995"/>
    </source>
</evidence>
<comment type="caution">
    <text evidence="6">The sequence shown here is derived from an EMBL/GenBank/DDBJ whole genome shotgun (WGS) entry which is preliminary data.</text>
</comment>
<dbReference type="GO" id="GO:0003700">
    <property type="term" value="F:DNA-binding transcription factor activity"/>
    <property type="evidence" value="ECO:0007669"/>
    <property type="project" value="InterPro"/>
</dbReference>
<dbReference type="Pfam" id="PF12802">
    <property type="entry name" value="MarR_2"/>
    <property type="match status" value="1"/>
</dbReference>
<keyword evidence="2" id="KW-0238">DNA-binding</keyword>
<reference evidence="6" key="2">
    <citation type="submission" date="2021-04" db="EMBL/GenBank/DDBJ databases">
        <authorList>
            <person name="Gilroy R."/>
        </authorList>
    </citation>
    <scope>NUCLEOTIDE SEQUENCE</scope>
    <source>
        <strain evidence="6">2189</strain>
    </source>
</reference>
<dbReference type="InterPro" id="IPR036388">
    <property type="entry name" value="WH-like_DNA-bd_sf"/>
</dbReference>
<dbReference type="AlphaFoldDB" id="A0A9D2ATT9"/>
<dbReference type="Gene3D" id="1.10.10.10">
    <property type="entry name" value="Winged helix-like DNA-binding domain superfamily/Winged helix DNA-binding domain"/>
    <property type="match status" value="1"/>
</dbReference>
<dbReference type="SUPFAM" id="SSF46785">
    <property type="entry name" value="Winged helix' DNA-binding domain"/>
    <property type="match status" value="1"/>
</dbReference>
<accession>A0A9D2ATT9</accession>
<evidence type="ECO:0000256" key="1">
    <source>
        <dbReference type="ARBA" id="ARBA00023015"/>
    </source>
</evidence>
<feature type="coiled-coil region" evidence="4">
    <location>
        <begin position="98"/>
        <end position="125"/>
    </location>
</feature>
<dbReference type="SMART" id="SM00347">
    <property type="entry name" value="HTH_MARR"/>
    <property type="match status" value="1"/>
</dbReference>
<dbReference type="InterPro" id="IPR000835">
    <property type="entry name" value="HTH_MarR-typ"/>
</dbReference>
<dbReference type="PRINTS" id="PR00598">
    <property type="entry name" value="HTHMARR"/>
</dbReference>
<keyword evidence="1" id="KW-0805">Transcription regulation</keyword>
<organism evidence="6 7">
    <name type="scientific">Candidatus Borkfalkia faecavium</name>
    <dbReference type="NCBI Taxonomy" id="2838508"/>
    <lineage>
        <taxon>Bacteria</taxon>
        <taxon>Bacillati</taxon>
        <taxon>Bacillota</taxon>
        <taxon>Clostridia</taxon>
        <taxon>Christensenellales</taxon>
        <taxon>Christensenellaceae</taxon>
        <taxon>Candidatus Borkfalkia</taxon>
    </lineage>
</organism>
<proteinExistence type="predicted"/>
<protein>
    <submittedName>
        <fullName evidence="6">MarR family transcriptional regulator</fullName>
    </submittedName>
</protein>
<dbReference type="PANTHER" id="PTHR42756:SF1">
    <property type="entry name" value="TRANSCRIPTIONAL REPRESSOR OF EMRAB OPERON"/>
    <property type="match status" value="1"/>
</dbReference>
<name>A0A9D2ATT9_9FIRM</name>
<dbReference type="GO" id="GO:0003677">
    <property type="term" value="F:DNA binding"/>
    <property type="evidence" value="ECO:0007669"/>
    <property type="project" value="UniProtKB-KW"/>
</dbReference>
<dbReference type="EMBL" id="DXEW01000001">
    <property type="protein sequence ID" value="HIX49660.1"/>
    <property type="molecule type" value="Genomic_DNA"/>
</dbReference>
<reference evidence="6" key="1">
    <citation type="journal article" date="2021" name="PeerJ">
        <title>Extensive microbial diversity within the chicken gut microbiome revealed by metagenomics and culture.</title>
        <authorList>
            <person name="Gilroy R."/>
            <person name="Ravi A."/>
            <person name="Getino M."/>
            <person name="Pursley I."/>
            <person name="Horton D.L."/>
            <person name="Alikhan N.F."/>
            <person name="Baker D."/>
            <person name="Gharbi K."/>
            <person name="Hall N."/>
            <person name="Watson M."/>
            <person name="Adriaenssens E.M."/>
            <person name="Foster-Nyarko E."/>
            <person name="Jarju S."/>
            <person name="Secka A."/>
            <person name="Antonio M."/>
            <person name="Oren A."/>
            <person name="Chaudhuri R.R."/>
            <person name="La Ragione R."/>
            <person name="Hildebrand F."/>
            <person name="Pallen M.J."/>
        </authorList>
    </citation>
    <scope>NUCLEOTIDE SEQUENCE</scope>
    <source>
        <strain evidence="6">2189</strain>
    </source>
</reference>
<dbReference type="PROSITE" id="PS50995">
    <property type="entry name" value="HTH_MARR_2"/>
    <property type="match status" value="1"/>
</dbReference>
<sequence>MDRRHVGPAVRTLSHRIGQVLNNIPAVRDNKNMTGIQVWILNFLFRRGQEPTFQRDVESEFTIRRSTATEILKQMEKGGLIRRVPVEYDARLKKIELTDYAEVVKQQLERQVQRTERQLTEGFSEEELDAFFSYVCRFQENLAKIE</sequence>
<evidence type="ECO:0000256" key="3">
    <source>
        <dbReference type="ARBA" id="ARBA00023163"/>
    </source>
</evidence>